<accession>A0A2C1LZK3</accession>
<evidence type="ECO:0000313" key="1">
    <source>
        <dbReference type="EMBL" id="PGU03372.1"/>
    </source>
</evidence>
<dbReference type="Proteomes" id="UP000225766">
    <property type="component" value="Unassembled WGS sequence"/>
</dbReference>
<reference evidence="1 2" key="1">
    <citation type="submission" date="2017-09" db="EMBL/GenBank/DDBJ databases">
        <title>Large-scale bioinformatics analysis of Bacillus genomes uncovers conserved roles of natural products in bacterial physiology.</title>
        <authorList>
            <consortium name="Agbiome Team Llc"/>
            <person name="Bleich R.M."/>
            <person name="Grubbs K.J."/>
            <person name="Santa Maria K.C."/>
            <person name="Allen S.E."/>
            <person name="Farag S."/>
            <person name="Shank E.A."/>
            <person name="Bowers A."/>
        </authorList>
    </citation>
    <scope>NUCLEOTIDE SEQUENCE [LARGE SCALE GENOMIC DNA]</scope>
    <source>
        <strain evidence="1 2">AFS040105</strain>
    </source>
</reference>
<gene>
    <name evidence="1" type="ORF">COD19_09240</name>
</gene>
<evidence type="ECO:0000313" key="2">
    <source>
        <dbReference type="Proteomes" id="UP000225766"/>
    </source>
</evidence>
<sequence length="341" mass="41614">MFTWNDYEKIKQYRKNMVCTEEEKTMVYSIKRAIEIANMDNISRTQFYQEYYVRNSEIRWAFLASMVSRNAGWNMTDLKGRYYATVLPQIVKKHFFQIYEKANWIIFLDAFPQLLLYEESKRRQAPLFYLLQYFNVSIFMEKEWIYFWEKKDINRLMTALIINEQNKIQKPVIENTYFKKQVFHTALFKLQEMLHVSAVIFPTVEGNMYGFSVYQFETLQKRIELGKKLAELLFHPKYKRLFHRFALQTIHTGSRTDYEYYVRDARKSCTPTLREVYPAVAHKEISMRDWFCRDTEINELFSLKEYKGEVDITEWYKRKREQIYAVSIVNRFVKRIDEFMI</sequence>
<dbReference type="RefSeq" id="WP_088231555.1">
    <property type="nucleotide sequence ID" value="NZ_JARXKI010000002.1"/>
</dbReference>
<protein>
    <submittedName>
        <fullName evidence="1">DUF2515 domain-containing protein</fullName>
    </submittedName>
</protein>
<dbReference type="AlphaFoldDB" id="A0A2C1LZK3"/>
<organism evidence="1 2">
    <name type="scientific">Bacillus cereus</name>
    <dbReference type="NCBI Taxonomy" id="1396"/>
    <lineage>
        <taxon>Bacteria</taxon>
        <taxon>Bacillati</taxon>
        <taxon>Bacillota</taxon>
        <taxon>Bacilli</taxon>
        <taxon>Bacillales</taxon>
        <taxon>Bacillaceae</taxon>
        <taxon>Bacillus</taxon>
        <taxon>Bacillus cereus group</taxon>
    </lineage>
</organism>
<proteinExistence type="predicted"/>
<comment type="caution">
    <text evidence="1">The sequence shown here is derived from an EMBL/GenBank/DDBJ whole genome shotgun (WGS) entry which is preliminary data.</text>
</comment>
<dbReference type="Pfam" id="PF10720">
    <property type="entry name" value="DUF2515"/>
    <property type="match status" value="1"/>
</dbReference>
<dbReference type="OrthoDB" id="2690514at2"/>
<name>A0A2C1LZK3_BACCE</name>
<dbReference type="EMBL" id="NUMG01000007">
    <property type="protein sequence ID" value="PGU03372.1"/>
    <property type="molecule type" value="Genomic_DNA"/>
</dbReference>
<dbReference type="InterPro" id="IPR019658">
    <property type="entry name" value="DUF2515"/>
</dbReference>